<comment type="caution">
    <text evidence="9">The sequence shown here is derived from an EMBL/GenBank/DDBJ whole genome shotgun (WGS) entry which is preliminary data.</text>
</comment>
<evidence type="ECO:0000256" key="6">
    <source>
        <dbReference type="ARBA" id="ARBA00023136"/>
    </source>
</evidence>
<dbReference type="PANTHER" id="PTHR30506:SF3">
    <property type="entry name" value="UPF0126 INNER MEMBRANE PROTEIN YADS-RELATED"/>
    <property type="match status" value="1"/>
</dbReference>
<keyword evidence="3" id="KW-1003">Cell membrane</keyword>
<dbReference type="InterPro" id="IPR005115">
    <property type="entry name" value="Gly_transporter"/>
</dbReference>
<evidence type="ECO:0000313" key="9">
    <source>
        <dbReference type="EMBL" id="MFC4832669.1"/>
    </source>
</evidence>
<feature type="transmembrane region" description="Helical" evidence="7">
    <location>
        <begin position="6"/>
        <end position="24"/>
    </location>
</feature>
<evidence type="ECO:0000256" key="3">
    <source>
        <dbReference type="ARBA" id="ARBA00022475"/>
    </source>
</evidence>
<dbReference type="Proteomes" id="UP001595909">
    <property type="component" value="Unassembled WGS sequence"/>
</dbReference>
<sequence>MTGSPATVTTALVLDLAGTFAFALNGAFTGIRVARLDIVGVVTLGMITALGGGILRDVLLGALPPATFSDWRYLVVATAGGLVAFAAAGQLERLALPITVFDALGLSLFAVTGATTALVHGAGTGQAVLLGTITAAGGGTIRDVLVRRVPSVLSSELYAIPAMLGAAVVVLAARAGVGGLVWTLVGAAVALVVRLVGVGFRLNAPRPPGSGPVGRATEG</sequence>
<evidence type="ECO:0000256" key="5">
    <source>
        <dbReference type="ARBA" id="ARBA00022989"/>
    </source>
</evidence>
<evidence type="ECO:0000256" key="2">
    <source>
        <dbReference type="ARBA" id="ARBA00008193"/>
    </source>
</evidence>
<feature type="domain" description="Glycine transporter" evidence="8">
    <location>
        <begin position="13"/>
        <end position="87"/>
    </location>
</feature>
<gene>
    <name evidence="9" type="ORF">ACFPEL_09630</name>
</gene>
<organism evidence="9 10">
    <name type="scientific">Actinomycetospora chibensis</name>
    <dbReference type="NCBI Taxonomy" id="663606"/>
    <lineage>
        <taxon>Bacteria</taxon>
        <taxon>Bacillati</taxon>
        <taxon>Actinomycetota</taxon>
        <taxon>Actinomycetes</taxon>
        <taxon>Pseudonocardiales</taxon>
        <taxon>Pseudonocardiaceae</taxon>
        <taxon>Actinomycetospora</taxon>
    </lineage>
</organism>
<feature type="transmembrane region" description="Helical" evidence="7">
    <location>
        <begin position="157"/>
        <end position="175"/>
    </location>
</feature>
<evidence type="ECO:0000256" key="7">
    <source>
        <dbReference type="SAM" id="Phobius"/>
    </source>
</evidence>
<keyword evidence="4 7" id="KW-0812">Transmembrane</keyword>
<keyword evidence="10" id="KW-1185">Reference proteome</keyword>
<proteinExistence type="inferred from homology"/>
<reference evidence="10" key="1">
    <citation type="journal article" date="2019" name="Int. J. Syst. Evol. Microbiol.">
        <title>The Global Catalogue of Microorganisms (GCM) 10K type strain sequencing project: providing services to taxonomists for standard genome sequencing and annotation.</title>
        <authorList>
            <consortium name="The Broad Institute Genomics Platform"/>
            <consortium name="The Broad Institute Genome Sequencing Center for Infectious Disease"/>
            <person name="Wu L."/>
            <person name="Ma J."/>
        </authorList>
    </citation>
    <scope>NUCLEOTIDE SEQUENCE [LARGE SCALE GENOMIC DNA]</scope>
    <source>
        <strain evidence="10">CCUG 50347</strain>
    </source>
</reference>
<protein>
    <submittedName>
        <fullName evidence="9">Trimeric intracellular cation channel family protein</fullName>
    </submittedName>
</protein>
<keyword evidence="5 7" id="KW-1133">Transmembrane helix</keyword>
<evidence type="ECO:0000256" key="4">
    <source>
        <dbReference type="ARBA" id="ARBA00022692"/>
    </source>
</evidence>
<comment type="subcellular location">
    <subcellularLocation>
        <location evidence="1">Cell membrane</location>
        <topology evidence="1">Multi-pass membrane protein</topology>
    </subcellularLocation>
</comment>
<keyword evidence="6 7" id="KW-0472">Membrane</keyword>
<evidence type="ECO:0000256" key="1">
    <source>
        <dbReference type="ARBA" id="ARBA00004651"/>
    </source>
</evidence>
<feature type="transmembrane region" description="Helical" evidence="7">
    <location>
        <begin position="100"/>
        <end position="121"/>
    </location>
</feature>
<feature type="domain" description="Glycine transporter" evidence="8">
    <location>
        <begin position="100"/>
        <end position="173"/>
    </location>
</feature>
<dbReference type="RefSeq" id="WP_274191512.1">
    <property type="nucleotide sequence ID" value="NZ_BAABHN010000020.1"/>
</dbReference>
<evidence type="ECO:0000259" key="8">
    <source>
        <dbReference type="Pfam" id="PF03458"/>
    </source>
</evidence>
<feature type="transmembrane region" description="Helical" evidence="7">
    <location>
        <begin position="181"/>
        <end position="200"/>
    </location>
</feature>
<dbReference type="Pfam" id="PF03458">
    <property type="entry name" value="Gly_transporter"/>
    <property type="match status" value="2"/>
</dbReference>
<dbReference type="EMBL" id="JBHSIM010000020">
    <property type="protein sequence ID" value="MFC4832669.1"/>
    <property type="molecule type" value="Genomic_DNA"/>
</dbReference>
<feature type="transmembrane region" description="Helical" evidence="7">
    <location>
        <begin position="71"/>
        <end position="88"/>
    </location>
</feature>
<comment type="similarity">
    <text evidence="2">Belongs to the UPF0126 family.</text>
</comment>
<feature type="transmembrane region" description="Helical" evidence="7">
    <location>
        <begin position="36"/>
        <end position="59"/>
    </location>
</feature>
<name>A0ABV9REP7_9PSEU</name>
<evidence type="ECO:0000313" key="10">
    <source>
        <dbReference type="Proteomes" id="UP001595909"/>
    </source>
</evidence>
<dbReference type="PANTHER" id="PTHR30506">
    <property type="entry name" value="INNER MEMBRANE PROTEIN"/>
    <property type="match status" value="1"/>
</dbReference>
<accession>A0ABV9REP7</accession>